<dbReference type="Proteomes" id="UP000037035">
    <property type="component" value="Unassembled WGS sequence"/>
</dbReference>
<evidence type="ECO:0000313" key="1">
    <source>
        <dbReference type="EMBL" id="KNZ51619.1"/>
    </source>
</evidence>
<sequence>MDALNARLDEVMRMMTKERAQCLTEEMLRRTQACLDAQQHPTPAQPNPAPTPSPIKLAKPQPFDGTRGTAAKVFVAQNALHVIIYPESFPTDASKVAFATLFMQDYTATWCQPYLNRIFNASSTTTANNRPRWPCGTSAKLVLCRTIRKTSTSTPVLLGGPTPRS</sequence>
<dbReference type="VEuPathDB" id="FungiDB:VP01_3885g3"/>
<keyword evidence="2" id="KW-1185">Reference proteome</keyword>
<gene>
    <name evidence="1" type="ORF">VP01_3885g3</name>
</gene>
<dbReference type="OrthoDB" id="4847360at2759"/>
<proteinExistence type="predicted"/>
<name>A0A0L6USY7_9BASI</name>
<accession>A0A0L6USY7</accession>
<reference evidence="1 2" key="1">
    <citation type="submission" date="2015-08" db="EMBL/GenBank/DDBJ databases">
        <title>Next Generation Sequencing and Analysis of the Genome of Puccinia sorghi L Schw, the Causal Agent of Maize Common Rust.</title>
        <authorList>
            <person name="Rochi L."/>
            <person name="Burguener G."/>
            <person name="Darino M."/>
            <person name="Turjanski A."/>
            <person name="Kreff E."/>
            <person name="Dieguez M.J."/>
            <person name="Sacco F."/>
        </authorList>
    </citation>
    <scope>NUCLEOTIDE SEQUENCE [LARGE SCALE GENOMIC DNA]</scope>
    <source>
        <strain evidence="1 2">RO10H11247</strain>
    </source>
</reference>
<organism evidence="1 2">
    <name type="scientific">Puccinia sorghi</name>
    <dbReference type="NCBI Taxonomy" id="27349"/>
    <lineage>
        <taxon>Eukaryota</taxon>
        <taxon>Fungi</taxon>
        <taxon>Dikarya</taxon>
        <taxon>Basidiomycota</taxon>
        <taxon>Pucciniomycotina</taxon>
        <taxon>Pucciniomycetes</taxon>
        <taxon>Pucciniales</taxon>
        <taxon>Pucciniaceae</taxon>
        <taxon>Puccinia</taxon>
    </lineage>
</organism>
<dbReference type="EMBL" id="LAVV01008929">
    <property type="protein sequence ID" value="KNZ51619.1"/>
    <property type="molecule type" value="Genomic_DNA"/>
</dbReference>
<comment type="caution">
    <text evidence="1">The sequence shown here is derived from an EMBL/GenBank/DDBJ whole genome shotgun (WGS) entry which is preliminary data.</text>
</comment>
<evidence type="ECO:0008006" key="3">
    <source>
        <dbReference type="Google" id="ProtNLM"/>
    </source>
</evidence>
<evidence type="ECO:0000313" key="2">
    <source>
        <dbReference type="Proteomes" id="UP000037035"/>
    </source>
</evidence>
<protein>
    <recommendedName>
        <fullName evidence="3">Retrotransposon gag domain-containing protein</fullName>
    </recommendedName>
</protein>
<dbReference type="AlphaFoldDB" id="A0A0L6USY7"/>